<proteinExistence type="predicted"/>
<dbReference type="Proteomes" id="UP001595444">
    <property type="component" value="Unassembled WGS sequence"/>
</dbReference>
<dbReference type="RefSeq" id="WP_194213990.1">
    <property type="nucleotide sequence ID" value="NZ_CP061205.1"/>
</dbReference>
<sequence length="88" mass="10219">MEVRLPQYPHRPMRIIGLDDQEFVLVALCYVLSLLLQGSSFLYLIAGLFVFIPYKRSKPRGYIGHLFYRAGFGGFKGYPPQFTETFHE</sequence>
<gene>
    <name evidence="2" type="primary">traL</name>
    <name evidence="2" type="ORF">ACFOKA_10560</name>
</gene>
<keyword evidence="1" id="KW-1133">Transmembrane helix</keyword>
<dbReference type="EMBL" id="JBHRSL010000010">
    <property type="protein sequence ID" value="MFC3052344.1"/>
    <property type="molecule type" value="Genomic_DNA"/>
</dbReference>
<keyword evidence="1" id="KW-0812">Transmembrane</keyword>
<keyword evidence="3" id="KW-1185">Reference proteome</keyword>
<name>A0ABV7D5P7_9PROT</name>
<comment type="caution">
    <text evidence="2">The sequence shown here is derived from an EMBL/GenBank/DDBJ whole genome shotgun (WGS) entry which is preliminary data.</text>
</comment>
<reference evidence="3" key="1">
    <citation type="journal article" date="2019" name="Int. J. Syst. Evol. Microbiol.">
        <title>The Global Catalogue of Microorganisms (GCM) 10K type strain sequencing project: providing services to taxonomists for standard genome sequencing and annotation.</title>
        <authorList>
            <consortium name="The Broad Institute Genomics Platform"/>
            <consortium name="The Broad Institute Genome Sequencing Center for Infectious Disease"/>
            <person name="Wu L."/>
            <person name="Ma J."/>
        </authorList>
    </citation>
    <scope>NUCLEOTIDE SEQUENCE [LARGE SCALE GENOMIC DNA]</scope>
    <source>
        <strain evidence="3">KCTC 62164</strain>
    </source>
</reference>
<protein>
    <submittedName>
        <fullName evidence="2">Type IV conjugative transfer system protein TraL</fullName>
    </submittedName>
</protein>
<evidence type="ECO:0000313" key="3">
    <source>
        <dbReference type="Proteomes" id="UP001595444"/>
    </source>
</evidence>
<keyword evidence="1" id="KW-0472">Membrane</keyword>
<evidence type="ECO:0000313" key="2">
    <source>
        <dbReference type="EMBL" id="MFC3052344.1"/>
    </source>
</evidence>
<organism evidence="2 3">
    <name type="scientific">Kordiimonas pumila</name>
    <dbReference type="NCBI Taxonomy" id="2161677"/>
    <lineage>
        <taxon>Bacteria</taxon>
        <taxon>Pseudomonadati</taxon>
        <taxon>Pseudomonadota</taxon>
        <taxon>Alphaproteobacteria</taxon>
        <taxon>Kordiimonadales</taxon>
        <taxon>Kordiimonadaceae</taxon>
        <taxon>Kordiimonas</taxon>
    </lineage>
</organism>
<evidence type="ECO:0000256" key="1">
    <source>
        <dbReference type="SAM" id="Phobius"/>
    </source>
</evidence>
<accession>A0ABV7D5P7</accession>
<dbReference type="InterPro" id="IPR009838">
    <property type="entry name" value="T4SS_TraL"/>
</dbReference>
<feature type="transmembrane region" description="Helical" evidence="1">
    <location>
        <begin position="23"/>
        <end position="52"/>
    </location>
</feature>
<dbReference type="NCBIfam" id="TIGR02762">
    <property type="entry name" value="TraL_TIGR"/>
    <property type="match status" value="1"/>
</dbReference>